<dbReference type="WBParaSite" id="HCON_00172960-00001">
    <property type="protein sequence ID" value="HCON_00172960-00001"/>
    <property type="gene ID" value="HCON_00172960"/>
</dbReference>
<evidence type="ECO:0000313" key="1">
    <source>
        <dbReference type="Proteomes" id="UP000025227"/>
    </source>
</evidence>
<name>A0A7I4Z2F3_HAECO</name>
<keyword evidence="1" id="KW-1185">Reference proteome</keyword>
<sequence length="66" mass="7187">MSQSLTIAEDDCLSDASAKEEIEIVHSANFLLFVSVKSLRLPAISTDAVPSLSLFHYSNVSCLRCI</sequence>
<dbReference type="Proteomes" id="UP000025227">
    <property type="component" value="Unplaced"/>
</dbReference>
<evidence type="ECO:0000313" key="2">
    <source>
        <dbReference type="WBParaSite" id="HCON_00172960-00001"/>
    </source>
</evidence>
<protein>
    <submittedName>
        <fullName evidence="2">Uncharacterized protein</fullName>
    </submittedName>
</protein>
<accession>A0A7I4Z2F3</accession>
<dbReference type="AlphaFoldDB" id="A0A7I4Z2F3"/>
<organism evidence="1 2">
    <name type="scientific">Haemonchus contortus</name>
    <name type="common">Barber pole worm</name>
    <dbReference type="NCBI Taxonomy" id="6289"/>
    <lineage>
        <taxon>Eukaryota</taxon>
        <taxon>Metazoa</taxon>
        <taxon>Ecdysozoa</taxon>
        <taxon>Nematoda</taxon>
        <taxon>Chromadorea</taxon>
        <taxon>Rhabditida</taxon>
        <taxon>Rhabditina</taxon>
        <taxon>Rhabditomorpha</taxon>
        <taxon>Strongyloidea</taxon>
        <taxon>Trichostrongylidae</taxon>
        <taxon>Haemonchus</taxon>
    </lineage>
</organism>
<proteinExistence type="predicted"/>
<reference evidence="2" key="1">
    <citation type="submission" date="2020-12" db="UniProtKB">
        <authorList>
            <consortium name="WormBaseParasite"/>
        </authorList>
    </citation>
    <scope>IDENTIFICATION</scope>
    <source>
        <strain evidence="2">MHco3</strain>
    </source>
</reference>